<organism evidence="1">
    <name type="scientific">uncultured Caudovirales phage</name>
    <dbReference type="NCBI Taxonomy" id="2100421"/>
    <lineage>
        <taxon>Viruses</taxon>
        <taxon>Duplodnaviria</taxon>
        <taxon>Heunggongvirae</taxon>
        <taxon>Uroviricota</taxon>
        <taxon>Caudoviricetes</taxon>
        <taxon>Peduoviridae</taxon>
        <taxon>Maltschvirus</taxon>
        <taxon>Maltschvirus maltsch</taxon>
    </lineage>
</organism>
<sequence>MTRQEELAEIVKNAKYCLKLARQRLNTAQHKRDDVRADQAWMMIGYYNEVIYNALEHRELA</sequence>
<protein>
    <submittedName>
        <fullName evidence="1">Uncharacterized protein</fullName>
    </submittedName>
</protein>
<reference evidence="1" key="1">
    <citation type="submission" date="2020-05" db="EMBL/GenBank/DDBJ databases">
        <authorList>
            <person name="Chiriac C."/>
            <person name="Salcher M."/>
            <person name="Ghai R."/>
            <person name="Kavagutti S V."/>
        </authorList>
    </citation>
    <scope>NUCLEOTIDE SEQUENCE</scope>
</reference>
<proteinExistence type="predicted"/>
<accession>A0A6J7WCP4</accession>
<dbReference type="EMBL" id="LR798227">
    <property type="protein sequence ID" value="CAB5207215.1"/>
    <property type="molecule type" value="Genomic_DNA"/>
</dbReference>
<name>A0A6J7WCP4_9CAUD</name>
<evidence type="ECO:0000313" key="1">
    <source>
        <dbReference type="EMBL" id="CAB5207215.1"/>
    </source>
</evidence>
<gene>
    <name evidence="1" type="ORF">UFOVP180_46</name>
</gene>